<dbReference type="EMBL" id="JAWDGP010003471">
    <property type="protein sequence ID" value="KAK3773965.1"/>
    <property type="molecule type" value="Genomic_DNA"/>
</dbReference>
<sequence>MEKDNILSLGSKYDENREITPRATTHSGEYQCRLTTTWLCVTVLHFVPKGAAVFQPHPSLSHACKHQLLGAS</sequence>
<name>A0AAE0ZR81_9GAST</name>
<gene>
    <name evidence="1" type="ORF">RRG08_056737</name>
</gene>
<protein>
    <submittedName>
        <fullName evidence="1">Uncharacterized protein</fullName>
    </submittedName>
</protein>
<dbReference type="Proteomes" id="UP001283361">
    <property type="component" value="Unassembled WGS sequence"/>
</dbReference>
<proteinExistence type="predicted"/>
<organism evidence="1 2">
    <name type="scientific">Elysia crispata</name>
    <name type="common">lettuce slug</name>
    <dbReference type="NCBI Taxonomy" id="231223"/>
    <lineage>
        <taxon>Eukaryota</taxon>
        <taxon>Metazoa</taxon>
        <taxon>Spiralia</taxon>
        <taxon>Lophotrochozoa</taxon>
        <taxon>Mollusca</taxon>
        <taxon>Gastropoda</taxon>
        <taxon>Heterobranchia</taxon>
        <taxon>Euthyneura</taxon>
        <taxon>Panpulmonata</taxon>
        <taxon>Sacoglossa</taxon>
        <taxon>Placobranchoidea</taxon>
        <taxon>Plakobranchidae</taxon>
        <taxon>Elysia</taxon>
    </lineage>
</organism>
<dbReference type="AlphaFoldDB" id="A0AAE0ZR81"/>
<keyword evidence="2" id="KW-1185">Reference proteome</keyword>
<evidence type="ECO:0000313" key="1">
    <source>
        <dbReference type="EMBL" id="KAK3773965.1"/>
    </source>
</evidence>
<reference evidence="1" key="1">
    <citation type="journal article" date="2023" name="G3 (Bethesda)">
        <title>A reference genome for the long-term kleptoplast-retaining sea slug Elysia crispata morphotype clarki.</title>
        <authorList>
            <person name="Eastman K.E."/>
            <person name="Pendleton A.L."/>
            <person name="Shaikh M.A."/>
            <person name="Suttiyut T."/>
            <person name="Ogas R."/>
            <person name="Tomko P."/>
            <person name="Gavelis G."/>
            <person name="Widhalm J.R."/>
            <person name="Wisecaver J.H."/>
        </authorList>
    </citation>
    <scope>NUCLEOTIDE SEQUENCE</scope>
    <source>
        <strain evidence="1">ECLA1</strain>
    </source>
</reference>
<evidence type="ECO:0000313" key="2">
    <source>
        <dbReference type="Proteomes" id="UP001283361"/>
    </source>
</evidence>
<accession>A0AAE0ZR81</accession>
<comment type="caution">
    <text evidence="1">The sequence shown here is derived from an EMBL/GenBank/DDBJ whole genome shotgun (WGS) entry which is preliminary data.</text>
</comment>